<evidence type="ECO:0000256" key="5">
    <source>
        <dbReference type="ARBA" id="ARBA00023136"/>
    </source>
</evidence>
<comment type="subcellular location">
    <subcellularLocation>
        <location evidence="1 6">Cell membrane</location>
        <topology evidence="1 6">Multi-pass membrane protein</topology>
    </subcellularLocation>
</comment>
<keyword evidence="3 6" id="KW-0812">Transmembrane</keyword>
<dbReference type="PANTHER" id="PTHR46795">
    <property type="entry name" value="ABC TRANSPORTER PERMEASE-RELATED-RELATED"/>
    <property type="match status" value="1"/>
</dbReference>
<evidence type="ECO:0000256" key="1">
    <source>
        <dbReference type="ARBA" id="ARBA00004651"/>
    </source>
</evidence>
<sequence>MMYAKLAFRNICRSLRDYIIYFITITLTIALMYSFLALGFSDDIIAMSENMSMLTSGILILSFLIAFMASFVVKYAIRFMLGQRKKEFALYELMGMEVKTISNLFLIENTIIGCGALLFGSIVGTLLSGVLNQVVKNIFETPHTYHISFSFQAWGITVVLFILMYGFGIFHAAKVIRRRKVVELLYDNRKNEEYRFKTIKKSILVVLISTAAMILGVVLLAQGLQIQTNAAILYIGGSCLFLLIGVYELHRQLPALLYQFAKRAPHKKYKAENLFFLGQIGRRIQSAGRTMAIVAILLTISLVTMFIGLSMGASYKANMEVYYPYDVGVAIDAPLTKSSMDDVIAFVDQRCEVEDSVTYYLYDVPNEAIEALSLSDYNHLRQMLGFSPVSMGSNQYLIHCDTWNYLDDIEQALEQQSEIIVNDRTLTPIKTPILTEPMEQYQMAGTNGYVLVLPDETAQQLSGNKIRLAMKLNGESYSELKGEIQRFLNSDDWLPDIQAGYEPTERITLGVTVKAWGVANSLTGFTAISFCGLYLSIIFIILSCAVLAFEQLSAIDKNRKNYEIIGLLGVSKEKQASLIRKEISTMFFIPLLFPLFLTVLLIASTQVLFGEVILQKGLILLYGFVTILLFCAIYLTYFGATMFLFKKVILRSDIR</sequence>
<dbReference type="Pfam" id="PF02687">
    <property type="entry name" value="FtsX"/>
    <property type="match status" value="1"/>
</dbReference>
<feature type="transmembrane region" description="Helical" evidence="6">
    <location>
        <begin position="203"/>
        <end position="224"/>
    </location>
</feature>
<dbReference type="InterPro" id="IPR003838">
    <property type="entry name" value="ABC3_permease_C"/>
</dbReference>
<gene>
    <name evidence="8" type="ORF">DPQ25_04865</name>
</gene>
<feature type="transmembrane region" description="Helical" evidence="6">
    <location>
        <begin position="621"/>
        <end position="645"/>
    </location>
</feature>
<feature type="transmembrane region" description="Helical" evidence="6">
    <location>
        <begin position="151"/>
        <end position="170"/>
    </location>
</feature>
<feature type="transmembrane region" description="Helical" evidence="6">
    <location>
        <begin position="587"/>
        <end position="609"/>
    </location>
</feature>
<dbReference type="GO" id="GO:0005886">
    <property type="term" value="C:plasma membrane"/>
    <property type="evidence" value="ECO:0007669"/>
    <property type="project" value="UniProtKB-SubCell"/>
</dbReference>
<name>A0A328UE61_9FIRM</name>
<feature type="transmembrane region" description="Helical" evidence="6">
    <location>
        <begin position="527"/>
        <end position="549"/>
    </location>
</feature>
<dbReference type="InterPro" id="IPR027022">
    <property type="entry name" value="ABC_permease_BceB-typ"/>
</dbReference>
<evidence type="ECO:0000259" key="7">
    <source>
        <dbReference type="Pfam" id="PF02687"/>
    </source>
</evidence>
<dbReference type="AlphaFoldDB" id="A0A328UE61"/>
<organism evidence="8 9">
    <name type="scientific">Hydrogeniiclostridium mannosilyticum</name>
    <dbReference type="NCBI Taxonomy" id="2764322"/>
    <lineage>
        <taxon>Bacteria</taxon>
        <taxon>Bacillati</taxon>
        <taxon>Bacillota</taxon>
        <taxon>Clostridia</taxon>
        <taxon>Eubacteriales</taxon>
        <taxon>Acutalibacteraceae</taxon>
        <taxon>Hydrogeniiclostridium</taxon>
    </lineage>
</organism>
<dbReference type="Proteomes" id="UP000249377">
    <property type="component" value="Unassembled WGS sequence"/>
</dbReference>
<evidence type="ECO:0000256" key="3">
    <source>
        <dbReference type="ARBA" id="ARBA00022692"/>
    </source>
</evidence>
<reference evidence="8 9" key="1">
    <citation type="submission" date="2018-06" db="EMBL/GenBank/DDBJ databases">
        <title>Noncontiguous genome sequence of Ruminococcaceae bacterium ASD2818.</title>
        <authorList>
            <person name="Chaplin A.V."/>
            <person name="Sokolova S.R."/>
            <person name="Kochetkova T.O."/>
            <person name="Goltsov A.Y."/>
            <person name="Trofimov D.Y."/>
            <person name="Efimov B.A."/>
        </authorList>
    </citation>
    <scope>NUCLEOTIDE SEQUENCE [LARGE SCALE GENOMIC DNA]</scope>
    <source>
        <strain evidence="8 9">ASD2818</strain>
    </source>
</reference>
<feature type="transmembrane region" description="Helical" evidence="6">
    <location>
        <begin position="230"/>
        <end position="249"/>
    </location>
</feature>
<feature type="transmembrane region" description="Helical" evidence="6">
    <location>
        <begin position="20"/>
        <end position="41"/>
    </location>
</feature>
<feature type="domain" description="ABC3 transporter permease C-terminal" evidence="7">
    <location>
        <begin position="60"/>
        <end position="179"/>
    </location>
</feature>
<keyword evidence="2 6" id="KW-1003">Cell membrane</keyword>
<keyword evidence="5 6" id="KW-0472">Membrane</keyword>
<dbReference type="PANTHER" id="PTHR46795:SF3">
    <property type="entry name" value="ABC TRANSPORTER PERMEASE"/>
    <property type="match status" value="1"/>
</dbReference>
<keyword evidence="9" id="KW-1185">Reference proteome</keyword>
<evidence type="ECO:0000256" key="2">
    <source>
        <dbReference type="ARBA" id="ARBA00022475"/>
    </source>
</evidence>
<comment type="similarity">
    <text evidence="6">Belongs to the ABC-4 integral membrane protein family.</text>
</comment>
<dbReference type="EMBL" id="QLYR01000002">
    <property type="protein sequence ID" value="RAQ29639.1"/>
    <property type="molecule type" value="Genomic_DNA"/>
</dbReference>
<evidence type="ECO:0000256" key="4">
    <source>
        <dbReference type="ARBA" id="ARBA00022989"/>
    </source>
</evidence>
<dbReference type="GO" id="GO:0055085">
    <property type="term" value="P:transmembrane transport"/>
    <property type="evidence" value="ECO:0007669"/>
    <property type="project" value="UniProtKB-UniRule"/>
</dbReference>
<protein>
    <submittedName>
        <fullName evidence="8">ABC transporter permease</fullName>
    </submittedName>
</protein>
<comment type="caution">
    <text evidence="8">The sequence shown here is derived from an EMBL/GenBank/DDBJ whole genome shotgun (WGS) entry which is preliminary data.</text>
</comment>
<feature type="transmembrane region" description="Helical" evidence="6">
    <location>
        <begin position="292"/>
        <end position="315"/>
    </location>
</feature>
<keyword evidence="4 6" id="KW-1133">Transmembrane helix</keyword>
<evidence type="ECO:0000256" key="6">
    <source>
        <dbReference type="PIRNR" id="PIRNR018968"/>
    </source>
</evidence>
<dbReference type="PIRSF" id="PIRSF018968">
    <property type="entry name" value="ABC_permease_BceB"/>
    <property type="match status" value="1"/>
</dbReference>
<proteinExistence type="inferred from homology"/>
<evidence type="ECO:0000313" key="9">
    <source>
        <dbReference type="Proteomes" id="UP000249377"/>
    </source>
</evidence>
<dbReference type="InterPro" id="IPR052536">
    <property type="entry name" value="ABC-4_Integral_Memb_Prot"/>
</dbReference>
<evidence type="ECO:0000313" key="8">
    <source>
        <dbReference type="EMBL" id="RAQ29639.1"/>
    </source>
</evidence>
<accession>A0A328UE61</accession>
<feature type="transmembrane region" description="Helical" evidence="6">
    <location>
        <begin position="53"/>
        <end position="77"/>
    </location>
</feature>
<keyword evidence="6" id="KW-0813">Transport</keyword>
<feature type="transmembrane region" description="Helical" evidence="6">
    <location>
        <begin position="104"/>
        <end position="131"/>
    </location>
</feature>